<dbReference type="Gene3D" id="2.120.10.70">
    <property type="entry name" value="Fucose-specific lectin"/>
    <property type="match status" value="2"/>
</dbReference>
<dbReference type="SUPFAM" id="SSF89372">
    <property type="entry name" value="Fucose-specific lectin"/>
    <property type="match status" value="2"/>
</dbReference>
<keyword evidence="2" id="KW-0472">Membrane</keyword>
<dbReference type="Proteomes" id="UP001172673">
    <property type="component" value="Unassembled WGS sequence"/>
</dbReference>
<dbReference type="InterPro" id="IPR058502">
    <property type="entry name" value="PLL-like_beta-prop"/>
</dbReference>
<name>A0AA38XJ32_9EURO</name>
<protein>
    <recommendedName>
        <fullName evidence="3">PLL-like beta propeller domain-containing protein</fullName>
    </recommendedName>
</protein>
<evidence type="ECO:0000259" key="3">
    <source>
        <dbReference type="Pfam" id="PF26607"/>
    </source>
</evidence>
<keyword evidence="2" id="KW-1133">Transmembrane helix</keyword>
<keyword evidence="2" id="KW-0812">Transmembrane</keyword>
<dbReference type="AlphaFoldDB" id="A0AA38XJ32"/>
<feature type="region of interest" description="Disordered" evidence="1">
    <location>
        <begin position="165"/>
        <end position="201"/>
    </location>
</feature>
<gene>
    <name evidence="4" type="ORF">H2200_002533</name>
</gene>
<evidence type="ECO:0000313" key="5">
    <source>
        <dbReference type="Proteomes" id="UP001172673"/>
    </source>
</evidence>
<feature type="region of interest" description="Disordered" evidence="1">
    <location>
        <begin position="1"/>
        <end position="133"/>
    </location>
</feature>
<organism evidence="4 5">
    <name type="scientific">Cladophialophora chaetospira</name>
    <dbReference type="NCBI Taxonomy" id="386627"/>
    <lineage>
        <taxon>Eukaryota</taxon>
        <taxon>Fungi</taxon>
        <taxon>Dikarya</taxon>
        <taxon>Ascomycota</taxon>
        <taxon>Pezizomycotina</taxon>
        <taxon>Eurotiomycetes</taxon>
        <taxon>Chaetothyriomycetidae</taxon>
        <taxon>Chaetothyriales</taxon>
        <taxon>Herpotrichiellaceae</taxon>
        <taxon>Cladophialophora</taxon>
    </lineage>
</organism>
<evidence type="ECO:0000256" key="1">
    <source>
        <dbReference type="SAM" id="MobiDB-lite"/>
    </source>
</evidence>
<proteinExistence type="predicted"/>
<feature type="compositionally biased region" description="Low complexity" evidence="1">
    <location>
        <begin position="83"/>
        <end position="95"/>
    </location>
</feature>
<dbReference type="EMBL" id="JAPDRK010000003">
    <property type="protein sequence ID" value="KAJ9614397.1"/>
    <property type="molecule type" value="Genomic_DNA"/>
</dbReference>
<feature type="compositionally biased region" description="Low complexity" evidence="1">
    <location>
        <begin position="180"/>
        <end position="201"/>
    </location>
</feature>
<reference evidence="4" key="1">
    <citation type="submission" date="2022-10" db="EMBL/GenBank/DDBJ databases">
        <title>Culturing micro-colonial fungi from biological soil crusts in the Mojave desert and describing Neophaeococcomyces mojavensis, and introducing the new genera and species Taxawa tesnikishii.</title>
        <authorList>
            <person name="Kurbessoian T."/>
            <person name="Stajich J.E."/>
        </authorList>
    </citation>
    <scope>NUCLEOTIDE SEQUENCE</scope>
    <source>
        <strain evidence="4">TK_41</strain>
    </source>
</reference>
<comment type="caution">
    <text evidence="4">The sequence shown here is derived from an EMBL/GenBank/DDBJ whole genome shotgun (WGS) entry which is preliminary data.</text>
</comment>
<sequence>MAQHRVPVGRGSSQPQPYYPGIEVVPTERSAQGASPQFYDHGAYPIYLGPDGTASHQGASSVPNLHSPNSDPGAAKPSAAFEQPPQNAQQNNVPPTGYAAYQFSGYNNDKTPPVWQGQAETSVPPTPSPNPKRKRKKLWIWIAVAAVVIIAAVVGGVAGSLLTKHSEHDAQQQPGGGTSSGDQTSSSAPPSSTQSTSISTTGTATATVATMSGTATSMTAYQFPTAVSWGYPHLEVFALREKVYPEWKYKSSTDSAGDSWLPAAQAFTSLGGETAPYQLGIAASARSSTNIDIFVVGTDRALYHKYHETDMEWGPGSVTWEPQSGGLISAPTVSTWAADRLDIWVIGDDYRIYQKYWDETGWNGWYGFDPDYTWTKDAPTVISWGVNRYDIFLVNATDQALYHKFWDGTGWFPADDGWEYLGGYCTSRPVAVSRQQGIIDVFARGGDGGLWHLAFNQYSSDQTWSNWTSLSGGAQIQSEPEAVSWGTNNLEVFAWGGDNTLLHKRYDASANSWTPSVGFEVLGANLTGPPKAISDREEGVHALAYLEGGQLGHKSWDKDAGTWDPAEGLEYIGVL</sequence>
<dbReference type="CDD" id="cd22954">
    <property type="entry name" value="PLL_lectin"/>
    <property type="match status" value="1"/>
</dbReference>
<feature type="transmembrane region" description="Helical" evidence="2">
    <location>
        <begin position="138"/>
        <end position="162"/>
    </location>
</feature>
<dbReference type="Pfam" id="PF26607">
    <property type="entry name" value="DUF8189"/>
    <property type="match status" value="1"/>
</dbReference>
<accession>A0AA38XJ32</accession>
<evidence type="ECO:0000256" key="2">
    <source>
        <dbReference type="SAM" id="Phobius"/>
    </source>
</evidence>
<feature type="compositionally biased region" description="Polar residues" evidence="1">
    <location>
        <begin position="54"/>
        <end position="70"/>
    </location>
</feature>
<feature type="domain" description="PLL-like beta propeller" evidence="3">
    <location>
        <begin position="282"/>
        <end position="547"/>
    </location>
</feature>
<evidence type="ECO:0000313" key="4">
    <source>
        <dbReference type="EMBL" id="KAJ9614397.1"/>
    </source>
</evidence>
<keyword evidence="5" id="KW-1185">Reference proteome</keyword>